<reference evidence="1" key="1">
    <citation type="submission" date="2021-01" db="EMBL/GenBank/DDBJ databases">
        <authorList>
            <person name="Zahm M."/>
            <person name="Roques C."/>
            <person name="Cabau C."/>
            <person name="Klopp C."/>
            <person name="Donnadieu C."/>
            <person name="Jouanno E."/>
            <person name="Lampietro C."/>
            <person name="Louis A."/>
            <person name="Herpin A."/>
            <person name="Echchiki A."/>
            <person name="Berthelot C."/>
            <person name="Parey E."/>
            <person name="Roest-Crollius H."/>
            <person name="Braasch I."/>
            <person name="Postlethwait J."/>
            <person name="Bobe J."/>
            <person name="Montfort J."/>
            <person name="Bouchez O."/>
            <person name="Begum T."/>
            <person name="Mejri S."/>
            <person name="Adams A."/>
            <person name="Chen W.-J."/>
            <person name="Guiguen Y."/>
        </authorList>
    </citation>
    <scope>NUCLEOTIDE SEQUENCE</scope>
    <source>
        <strain evidence="1">YG-15Mar2019-1</strain>
        <tissue evidence="1">Brain</tissue>
    </source>
</reference>
<dbReference type="EMBL" id="JAFDVH010000024">
    <property type="protein sequence ID" value="KAG7455548.1"/>
    <property type="molecule type" value="Genomic_DNA"/>
</dbReference>
<gene>
    <name evidence="1" type="ORF">MATL_G00257950</name>
</gene>
<comment type="caution">
    <text evidence="1">The sequence shown here is derived from an EMBL/GenBank/DDBJ whole genome shotgun (WGS) entry which is preliminary data.</text>
</comment>
<proteinExistence type="predicted"/>
<dbReference type="AlphaFoldDB" id="A0A9D3PDM2"/>
<organism evidence="1 2">
    <name type="scientific">Megalops atlanticus</name>
    <name type="common">Tarpon</name>
    <name type="synonym">Clupea gigantea</name>
    <dbReference type="NCBI Taxonomy" id="7932"/>
    <lineage>
        <taxon>Eukaryota</taxon>
        <taxon>Metazoa</taxon>
        <taxon>Chordata</taxon>
        <taxon>Craniata</taxon>
        <taxon>Vertebrata</taxon>
        <taxon>Euteleostomi</taxon>
        <taxon>Actinopterygii</taxon>
        <taxon>Neopterygii</taxon>
        <taxon>Teleostei</taxon>
        <taxon>Elopiformes</taxon>
        <taxon>Megalopidae</taxon>
        <taxon>Megalops</taxon>
    </lineage>
</organism>
<name>A0A9D3PDM2_MEGAT</name>
<evidence type="ECO:0000313" key="1">
    <source>
        <dbReference type="EMBL" id="KAG7455548.1"/>
    </source>
</evidence>
<evidence type="ECO:0000313" key="2">
    <source>
        <dbReference type="Proteomes" id="UP001046870"/>
    </source>
</evidence>
<protein>
    <submittedName>
        <fullName evidence="1">Uncharacterized protein</fullName>
    </submittedName>
</protein>
<accession>A0A9D3PDM2</accession>
<sequence>MCAVGPYAASFLCLPTEVILVLTDIECLAASAGAIAFAPVCLQLGGGVGPPTKFPDDTPSETRLLGAHQRPKEETLEPGTVERTIPSVVIHTNGCEDR</sequence>
<keyword evidence="2" id="KW-1185">Reference proteome</keyword>
<dbReference type="Proteomes" id="UP001046870">
    <property type="component" value="Chromosome 24"/>
</dbReference>